<keyword evidence="2" id="KW-0175">Coiled coil</keyword>
<name>A0A0P8W5R7_9CLOT</name>
<organism evidence="3 4">
    <name type="scientific">Oxobacter pfennigii</name>
    <dbReference type="NCBI Taxonomy" id="36849"/>
    <lineage>
        <taxon>Bacteria</taxon>
        <taxon>Bacillati</taxon>
        <taxon>Bacillota</taxon>
        <taxon>Clostridia</taxon>
        <taxon>Eubacteriales</taxon>
        <taxon>Clostridiaceae</taxon>
        <taxon>Oxobacter</taxon>
    </lineage>
</organism>
<comment type="caution">
    <text evidence="3">The sequence shown here is derived from an EMBL/GenBank/DDBJ whole genome shotgun (WGS) entry which is preliminary data.</text>
</comment>
<dbReference type="EMBL" id="LKET01000032">
    <property type="protein sequence ID" value="KPU44034.1"/>
    <property type="molecule type" value="Genomic_DNA"/>
</dbReference>
<protein>
    <recommendedName>
        <fullName evidence="5">DUF881 domain-containing protein</fullName>
    </recommendedName>
</protein>
<evidence type="ECO:0000256" key="1">
    <source>
        <dbReference type="ARBA" id="ARBA00009108"/>
    </source>
</evidence>
<proteinExistence type="inferred from homology"/>
<evidence type="ECO:0000256" key="2">
    <source>
        <dbReference type="SAM" id="Coils"/>
    </source>
</evidence>
<dbReference type="PANTHER" id="PTHR37313">
    <property type="entry name" value="UPF0749 PROTEIN RV1825"/>
    <property type="match status" value="1"/>
</dbReference>
<dbReference type="Gene3D" id="3.30.70.1880">
    <property type="entry name" value="Protein of unknown function DUF881"/>
    <property type="match status" value="1"/>
</dbReference>
<dbReference type="STRING" id="36849.OXPF_22000"/>
<sequence>MKLNESKLLVLLTSVILGFLLASQLSIGKFMPIEILTLESYQELSAELRQITDEISILNEKRLNLAQKVDGYSNSGQSYADTVSTLTDELSKIDFEIGLTGVYGTGVVISLSDNPNYGKIIDDRDIGELGLVHDYDILQLIWELKNAGAETISINDQRIIYNSDIYCGGPIIYVNGLELVPPYIIKAIGDLEALSHSMEDEYSFYRWLEARELDISYKKENELKILKYDRNIDYYYMKQLKED</sequence>
<feature type="coiled-coil region" evidence="2">
    <location>
        <begin position="41"/>
        <end position="68"/>
    </location>
</feature>
<dbReference type="InterPro" id="IPR010273">
    <property type="entry name" value="DUF881"/>
</dbReference>
<dbReference type="PANTHER" id="PTHR37313:SF2">
    <property type="entry name" value="UPF0749 PROTEIN YLXX"/>
    <property type="match status" value="1"/>
</dbReference>
<accession>A0A0P8W5R7</accession>
<comment type="similarity">
    <text evidence="1">Belongs to the UPF0749 family.</text>
</comment>
<dbReference type="Proteomes" id="UP000050326">
    <property type="component" value="Unassembled WGS sequence"/>
</dbReference>
<dbReference type="OrthoDB" id="9776196at2"/>
<evidence type="ECO:0000313" key="4">
    <source>
        <dbReference type="Proteomes" id="UP000050326"/>
    </source>
</evidence>
<dbReference type="RefSeq" id="WP_054875238.1">
    <property type="nucleotide sequence ID" value="NZ_LKET01000032.1"/>
</dbReference>
<dbReference type="Pfam" id="PF05949">
    <property type="entry name" value="DUF881"/>
    <property type="match status" value="1"/>
</dbReference>
<reference evidence="3 4" key="1">
    <citation type="submission" date="2015-09" db="EMBL/GenBank/DDBJ databases">
        <title>Genome sequence of Oxobacter pfennigii DSM 3222.</title>
        <authorList>
            <person name="Poehlein A."/>
            <person name="Bengelsdorf F.R."/>
            <person name="Schiel-Bengelsdorf B."/>
            <person name="Duerre P."/>
            <person name="Daniel R."/>
        </authorList>
    </citation>
    <scope>NUCLEOTIDE SEQUENCE [LARGE SCALE GENOMIC DNA]</scope>
    <source>
        <strain evidence="3 4">DSM 3222</strain>
    </source>
</reference>
<keyword evidence="4" id="KW-1185">Reference proteome</keyword>
<dbReference type="AlphaFoldDB" id="A0A0P8W5R7"/>
<gene>
    <name evidence="3" type="ORF">OXPF_22000</name>
</gene>
<evidence type="ECO:0008006" key="5">
    <source>
        <dbReference type="Google" id="ProtNLM"/>
    </source>
</evidence>
<evidence type="ECO:0000313" key="3">
    <source>
        <dbReference type="EMBL" id="KPU44034.1"/>
    </source>
</evidence>